<accession>A0A853FDM4</accession>
<sequence>MTDPDTSAPQRALRSLTLASLLGTTALVAGCATVTHPTPQDPWESYNRSMYAFNDTVDKAVLKPIATGYDKLMPDPAQTCIHNIFNNVGDVWSAVNSFLQGRGVDFINTLGRVLFNSTMGLGGCIDVASMNGSKRIVNDFGVTLGVWGLDAGPYVVLPFLGSSTLRDSSALAGTLATGFSPMTPVMQIDDVPVRNSILGLYIVDTRANLLEADKLVDDIALDRYSFIRDAYLQRRKALVESRRQGRAAPDQTQDSRLPSYEDPDLPDYGEDPGADQNLPDYGPDPGAPQSSGAASTVQPAAPSPTTSQ</sequence>
<protein>
    <submittedName>
        <fullName evidence="4">VacJ family lipoprotein</fullName>
    </submittedName>
</protein>
<keyword evidence="5" id="KW-1185">Reference proteome</keyword>
<evidence type="ECO:0000256" key="3">
    <source>
        <dbReference type="SAM" id="MobiDB-lite"/>
    </source>
</evidence>
<organism evidence="4 5">
    <name type="scientific">Allopusillimonas soli</name>
    <dbReference type="NCBI Taxonomy" id="659016"/>
    <lineage>
        <taxon>Bacteria</taxon>
        <taxon>Pseudomonadati</taxon>
        <taxon>Pseudomonadota</taxon>
        <taxon>Betaproteobacteria</taxon>
        <taxon>Burkholderiales</taxon>
        <taxon>Alcaligenaceae</taxon>
        <taxon>Allopusillimonas</taxon>
    </lineage>
</organism>
<gene>
    <name evidence="4" type="ORF">H0A68_14020</name>
</gene>
<evidence type="ECO:0000313" key="5">
    <source>
        <dbReference type="Proteomes" id="UP000580517"/>
    </source>
</evidence>
<comment type="caution">
    <text evidence="4">The sequence shown here is derived from an EMBL/GenBank/DDBJ whole genome shotgun (WGS) entry which is preliminary data.</text>
</comment>
<dbReference type="OrthoDB" id="9785326at2"/>
<dbReference type="InterPro" id="IPR007428">
    <property type="entry name" value="MlaA"/>
</dbReference>
<dbReference type="Proteomes" id="UP000580517">
    <property type="component" value="Unassembled WGS sequence"/>
</dbReference>
<dbReference type="PANTHER" id="PTHR30035:SF3">
    <property type="entry name" value="INTERMEMBRANE PHOSPHOLIPID TRANSPORT SYSTEM LIPOPROTEIN MLAA"/>
    <property type="match status" value="1"/>
</dbReference>
<feature type="compositionally biased region" description="Polar residues" evidence="3">
    <location>
        <begin position="288"/>
        <end position="308"/>
    </location>
</feature>
<dbReference type="GO" id="GO:0120010">
    <property type="term" value="P:intermembrane phospholipid transfer"/>
    <property type="evidence" value="ECO:0007669"/>
    <property type="project" value="TreeGrafter"/>
</dbReference>
<evidence type="ECO:0000256" key="2">
    <source>
        <dbReference type="ARBA" id="ARBA00022729"/>
    </source>
</evidence>
<feature type="region of interest" description="Disordered" evidence="3">
    <location>
        <begin position="239"/>
        <end position="308"/>
    </location>
</feature>
<dbReference type="Pfam" id="PF04333">
    <property type="entry name" value="MlaA"/>
    <property type="match status" value="1"/>
</dbReference>
<dbReference type="GO" id="GO:0016020">
    <property type="term" value="C:membrane"/>
    <property type="evidence" value="ECO:0007669"/>
    <property type="project" value="InterPro"/>
</dbReference>
<dbReference type="PRINTS" id="PR01805">
    <property type="entry name" value="VACJLIPOPROT"/>
</dbReference>
<feature type="compositionally biased region" description="Acidic residues" evidence="3">
    <location>
        <begin position="261"/>
        <end position="273"/>
    </location>
</feature>
<comment type="similarity">
    <text evidence="1">Belongs to the MlaA family.</text>
</comment>
<proteinExistence type="inferred from homology"/>
<evidence type="ECO:0000256" key="1">
    <source>
        <dbReference type="ARBA" id="ARBA00010634"/>
    </source>
</evidence>
<name>A0A853FDM4_9BURK</name>
<dbReference type="RefSeq" id="WP_129969947.1">
    <property type="nucleotide sequence ID" value="NZ_JACCEW010000004.1"/>
</dbReference>
<keyword evidence="4" id="KW-0449">Lipoprotein</keyword>
<dbReference type="PANTHER" id="PTHR30035">
    <property type="entry name" value="LIPOPROTEIN VACJ-RELATED"/>
    <property type="match status" value="1"/>
</dbReference>
<evidence type="ECO:0000313" key="4">
    <source>
        <dbReference type="EMBL" id="NYT37999.1"/>
    </source>
</evidence>
<dbReference type="AlphaFoldDB" id="A0A853FDM4"/>
<dbReference type="EMBL" id="JACCEW010000004">
    <property type="protein sequence ID" value="NYT37999.1"/>
    <property type="molecule type" value="Genomic_DNA"/>
</dbReference>
<reference evidence="4 5" key="1">
    <citation type="submission" date="2020-07" db="EMBL/GenBank/DDBJ databases">
        <title>Taxonomic revisions and descriptions of new bacterial species based on genomic comparisons in the high-G+C-content subgroup of the family Alcaligenaceae.</title>
        <authorList>
            <person name="Szabo A."/>
            <person name="Felfoldi T."/>
        </authorList>
    </citation>
    <scope>NUCLEOTIDE SEQUENCE [LARGE SCALE GENOMIC DNA]</scope>
    <source>
        <strain evidence="4 5">DSM 25264</strain>
    </source>
</reference>
<keyword evidence="2" id="KW-0732">Signal</keyword>